<feature type="compositionally biased region" description="Basic and acidic residues" evidence="1">
    <location>
        <begin position="8"/>
        <end position="32"/>
    </location>
</feature>
<dbReference type="Proteomes" id="UP000218231">
    <property type="component" value="Unassembled WGS sequence"/>
</dbReference>
<dbReference type="AlphaFoldDB" id="A0A2A2JYV6"/>
<proteinExistence type="predicted"/>
<keyword evidence="3" id="KW-1185">Reference proteome</keyword>
<organism evidence="2 3">
    <name type="scientific">Diploscapter pachys</name>
    <dbReference type="NCBI Taxonomy" id="2018661"/>
    <lineage>
        <taxon>Eukaryota</taxon>
        <taxon>Metazoa</taxon>
        <taxon>Ecdysozoa</taxon>
        <taxon>Nematoda</taxon>
        <taxon>Chromadorea</taxon>
        <taxon>Rhabditida</taxon>
        <taxon>Rhabditina</taxon>
        <taxon>Rhabditomorpha</taxon>
        <taxon>Rhabditoidea</taxon>
        <taxon>Rhabditidae</taxon>
        <taxon>Diploscapter</taxon>
    </lineage>
</organism>
<feature type="compositionally biased region" description="Basic and acidic residues" evidence="1">
    <location>
        <begin position="195"/>
        <end position="206"/>
    </location>
</feature>
<evidence type="ECO:0000256" key="1">
    <source>
        <dbReference type="SAM" id="MobiDB-lite"/>
    </source>
</evidence>
<name>A0A2A2JYV6_9BILA</name>
<feature type="compositionally biased region" description="Basic and acidic residues" evidence="1">
    <location>
        <begin position="173"/>
        <end position="182"/>
    </location>
</feature>
<protein>
    <submittedName>
        <fullName evidence="2">Uncharacterized protein</fullName>
    </submittedName>
</protein>
<accession>A0A2A2JYV6</accession>
<reference evidence="2 3" key="1">
    <citation type="journal article" date="2017" name="Curr. Biol.">
        <title>Genome architecture and evolution of a unichromosomal asexual nematode.</title>
        <authorList>
            <person name="Fradin H."/>
            <person name="Zegar C."/>
            <person name="Gutwein M."/>
            <person name="Lucas J."/>
            <person name="Kovtun M."/>
            <person name="Corcoran D."/>
            <person name="Baugh L.R."/>
            <person name="Kiontke K."/>
            <person name="Gunsalus K."/>
            <person name="Fitch D.H."/>
            <person name="Piano F."/>
        </authorList>
    </citation>
    <scope>NUCLEOTIDE SEQUENCE [LARGE SCALE GENOMIC DNA]</scope>
    <source>
        <strain evidence="2">PF1309</strain>
    </source>
</reference>
<sequence>MDALQEVGHIDLGGDGRDQQAHHGEQCAHRLPEAVGAGGQQVVAGAGIEAGDQRGDGQAGDDPAQRPECPAPVPTLGEYAAHGRAAQRGHPPHRRDQGHGAGPQAALEHQVDQRIAQGEQDAAAQALHAAPDQQQRHAGGHCAHCRTEGEHQQCQQVGDPWPTAGQQAGGKGGADDRGHHEQGGVPGIEGQPADFVDHRGQQRGDDIDIDGVQGDTAGQGDRAQRIATAEQFAPACGGLFGDGGHEGSLRDPALGV</sequence>
<dbReference type="EMBL" id="LIAE01010043">
    <property type="protein sequence ID" value="PAV66729.1"/>
    <property type="molecule type" value="Genomic_DNA"/>
</dbReference>
<feature type="compositionally biased region" description="Low complexity" evidence="1">
    <location>
        <begin position="40"/>
        <end position="50"/>
    </location>
</feature>
<feature type="compositionally biased region" description="Low complexity" evidence="1">
    <location>
        <begin position="120"/>
        <end position="133"/>
    </location>
</feature>
<feature type="region of interest" description="Disordered" evidence="1">
    <location>
        <begin position="153"/>
        <end position="223"/>
    </location>
</feature>
<evidence type="ECO:0000313" key="3">
    <source>
        <dbReference type="Proteomes" id="UP000218231"/>
    </source>
</evidence>
<feature type="region of interest" description="Disordered" evidence="1">
    <location>
        <begin position="1"/>
        <end position="135"/>
    </location>
</feature>
<evidence type="ECO:0000313" key="2">
    <source>
        <dbReference type="EMBL" id="PAV66729.1"/>
    </source>
</evidence>
<comment type="caution">
    <text evidence="2">The sequence shown here is derived from an EMBL/GenBank/DDBJ whole genome shotgun (WGS) entry which is preliminary data.</text>
</comment>
<gene>
    <name evidence="2" type="ORF">WR25_00118</name>
</gene>